<dbReference type="GO" id="GO:0031390">
    <property type="term" value="C:Ctf18 RFC-like complex"/>
    <property type="evidence" value="ECO:0007669"/>
    <property type="project" value="InterPro"/>
</dbReference>
<proteinExistence type="inferred from homology"/>
<evidence type="ECO:0000256" key="3">
    <source>
        <dbReference type="SAM" id="MobiDB-lite"/>
    </source>
</evidence>
<feature type="compositionally biased region" description="Basic and acidic residues" evidence="3">
    <location>
        <begin position="334"/>
        <end position="345"/>
    </location>
</feature>
<name>A0A6A6IFF4_9PLEO</name>
<dbReference type="PANTHER" id="PTHR13395:SF6">
    <property type="entry name" value="SISTER CHROMATID COHESION PROTEIN DCC1"/>
    <property type="match status" value="1"/>
</dbReference>
<keyword evidence="2" id="KW-0235">DNA replication</keyword>
<dbReference type="Proteomes" id="UP000800094">
    <property type="component" value="Unassembled WGS sequence"/>
</dbReference>
<dbReference type="AlphaFoldDB" id="A0A6A6IFF4"/>
<gene>
    <name evidence="4" type="ORF">BU26DRAFT_302638</name>
</gene>
<feature type="region of interest" description="Disordered" evidence="3">
    <location>
        <begin position="319"/>
        <end position="345"/>
    </location>
</feature>
<dbReference type="GeneID" id="54575137"/>
<organism evidence="4 5">
    <name type="scientific">Trematosphaeria pertusa</name>
    <dbReference type="NCBI Taxonomy" id="390896"/>
    <lineage>
        <taxon>Eukaryota</taxon>
        <taxon>Fungi</taxon>
        <taxon>Dikarya</taxon>
        <taxon>Ascomycota</taxon>
        <taxon>Pezizomycotina</taxon>
        <taxon>Dothideomycetes</taxon>
        <taxon>Pleosporomycetidae</taxon>
        <taxon>Pleosporales</taxon>
        <taxon>Massarineae</taxon>
        <taxon>Trematosphaeriaceae</taxon>
        <taxon>Trematosphaeria</taxon>
    </lineage>
</organism>
<dbReference type="GO" id="GO:0006260">
    <property type="term" value="P:DNA replication"/>
    <property type="evidence" value="ECO:0007669"/>
    <property type="project" value="UniProtKB-KW"/>
</dbReference>
<dbReference type="Pfam" id="PF09724">
    <property type="entry name" value="Dcc1"/>
    <property type="match status" value="1"/>
</dbReference>
<sequence length="345" mass="37071">MATQQDERGVPLSVAHELQQFRLVELPPEIAELLEAPNPPALSIKSQAPSAPSGTPNPKAAYAVLCTQDKTFQLRQVQTSNSLFVTQPALESHASEPSVPTTRVIASCTATLELHPADGAAASSLEELLPIYHVVGGEVDATENHKSKASIFADIALSDGQCEQAWNELVAFELAGSSYRPSASTLSHVWSSLNAAALAEGVRLESQFQTDHLAQLVEEEGYPATLAPAIFRRLAKDDQDTTGPWSSLDRTKAVSFVGKTLLEAKHGGADYLTADFLDAWKDSLPEAWRTDAELKTIAGAYDLPSSSTIRAKSKTAAATNAEITTPKPVSSTGKWHERFGKNRKK</sequence>
<reference evidence="4" key="1">
    <citation type="journal article" date="2020" name="Stud. Mycol.">
        <title>101 Dothideomycetes genomes: a test case for predicting lifestyles and emergence of pathogens.</title>
        <authorList>
            <person name="Haridas S."/>
            <person name="Albert R."/>
            <person name="Binder M."/>
            <person name="Bloem J."/>
            <person name="Labutti K."/>
            <person name="Salamov A."/>
            <person name="Andreopoulos B."/>
            <person name="Baker S."/>
            <person name="Barry K."/>
            <person name="Bills G."/>
            <person name="Bluhm B."/>
            <person name="Cannon C."/>
            <person name="Castanera R."/>
            <person name="Culley D."/>
            <person name="Daum C."/>
            <person name="Ezra D."/>
            <person name="Gonzalez J."/>
            <person name="Henrissat B."/>
            <person name="Kuo A."/>
            <person name="Liang C."/>
            <person name="Lipzen A."/>
            <person name="Lutzoni F."/>
            <person name="Magnuson J."/>
            <person name="Mondo S."/>
            <person name="Nolan M."/>
            <person name="Ohm R."/>
            <person name="Pangilinan J."/>
            <person name="Park H.-J."/>
            <person name="Ramirez L."/>
            <person name="Alfaro M."/>
            <person name="Sun H."/>
            <person name="Tritt A."/>
            <person name="Yoshinaga Y."/>
            <person name="Zwiers L.-H."/>
            <person name="Turgeon B."/>
            <person name="Goodwin S."/>
            <person name="Spatafora J."/>
            <person name="Crous P."/>
            <person name="Grigoriev I."/>
        </authorList>
    </citation>
    <scope>NUCLEOTIDE SEQUENCE</scope>
    <source>
        <strain evidence="4">CBS 122368</strain>
    </source>
</reference>
<dbReference type="PANTHER" id="PTHR13395">
    <property type="entry name" value="SISTER CHROMATID COHESION PROTEIN DCC1-RELATED"/>
    <property type="match status" value="1"/>
</dbReference>
<keyword evidence="5" id="KW-1185">Reference proteome</keyword>
<protein>
    <submittedName>
        <fullName evidence="4">Sister chromatid cohesion protein-like protein Dcc1</fullName>
    </submittedName>
</protein>
<dbReference type="GO" id="GO:0034088">
    <property type="term" value="P:maintenance of mitotic sister chromatid cohesion"/>
    <property type="evidence" value="ECO:0007669"/>
    <property type="project" value="TreeGrafter"/>
</dbReference>
<dbReference type="InterPro" id="IPR019128">
    <property type="entry name" value="Dcc1"/>
</dbReference>
<dbReference type="GO" id="GO:0000775">
    <property type="term" value="C:chromosome, centromeric region"/>
    <property type="evidence" value="ECO:0007669"/>
    <property type="project" value="TreeGrafter"/>
</dbReference>
<accession>A0A6A6IFF4</accession>
<comment type="similarity">
    <text evidence="1">Belongs to the DCC1 family.</text>
</comment>
<feature type="compositionally biased region" description="Polar residues" evidence="3">
    <location>
        <begin position="319"/>
        <end position="333"/>
    </location>
</feature>
<evidence type="ECO:0000256" key="2">
    <source>
        <dbReference type="ARBA" id="ARBA00022705"/>
    </source>
</evidence>
<evidence type="ECO:0000256" key="1">
    <source>
        <dbReference type="ARBA" id="ARBA00007017"/>
    </source>
</evidence>
<evidence type="ECO:0000313" key="4">
    <source>
        <dbReference type="EMBL" id="KAF2248632.1"/>
    </source>
</evidence>
<dbReference type="EMBL" id="ML987195">
    <property type="protein sequence ID" value="KAF2248632.1"/>
    <property type="molecule type" value="Genomic_DNA"/>
</dbReference>
<evidence type="ECO:0000313" key="5">
    <source>
        <dbReference type="Proteomes" id="UP000800094"/>
    </source>
</evidence>
<dbReference type="RefSeq" id="XP_033683636.1">
    <property type="nucleotide sequence ID" value="XM_033821807.1"/>
</dbReference>
<dbReference type="OrthoDB" id="5199543at2759"/>
<dbReference type="GO" id="GO:0000785">
    <property type="term" value="C:chromatin"/>
    <property type="evidence" value="ECO:0007669"/>
    <property type="project" value="TreeGrafter"/>
</dbReference>